<name>A0A0B7ASR5_9EUPU</name>
<dbReference type="AlphaFoldDB" id="A0A0B7ASR5"/>
<feature type="non-terminal residue" evidence="1">
    <location>
        <position position="1"/>
    </location>
</feature>
<organism evidence="1">
    <name type="scientific">Arion vulgaris</name>
    <dbReference type="NCBI Taxonomy" id="1028688"/>
    <lineage>
        <taxon>Eukaryota</taxon>
        <taxon>Metazoa</taxon>
        <taxon>Spiralia</taxon>
        <taxon>Lophotrochozoa</taxon>
        <taxon>Mollusca</taxon>
        <taxon>Gastropoda</taxon>
        <taxon>Heterobranchia</taxon>
        <taxon>Euthyneura</taxon>
        <taxon>Panpulmonata</taxon>
        <taxon>Eupulmonata</taxon>
        <taxon>Stylommatophora</taxon>
        <taxon>Helicina</taxon>
        <taxon>Arionoidea</taxon>
        <taxon>Arionidae</taxon>
        <taxon>Arion</taxon>
    </lineage>
</organism>
<protein>
    <submittedName>
        <fullName evidence="1">Uncharacterized protein</fullName>
    </submittedName>
</protein>
<accession>A0A0B7ASR5</accession>
<evidence type="ECO:0000313" key="1">
    <source>
        <dbReference type="EMBL" id="CEK83923.1"/>
    </source>
</evidence>
<proteinExistence type="predicted"/>
<dbReference type="EMBL" id="HACG01037058">
    <property type="protein sequence ID" value="CEK83923.1"/>
    <property type="molecule type" value="Transcribed_RNA"/>
</dbReference>
<sequence>VSRWLHYSECCDVSSLTNKVTTSKINERRENDRETILDNLASWYGKVLASKLIVLRTDICVDT</sequence>
<gene>
    <name evidence="1" type="primary">ORF139766</name>
</gene>
<reference evidence="1" key="1">
    <citation type="submission" date="2014-12" db="EMBL/GenBank/DDBJ databases">
        <title>Insight into the proteome of Arion vulgaris.</title>
        <authorList>
            <person name="Aradska J."/>
            <person name="Bulat T."/>
            <person name="Smidak R."/>
            <person name="Sarate P."/>
            <person name="Gangsoo J."/>
            <person name="Sialana F."/>
            <person name="Bilban M."/>
            <person name="Lubec G."/>
        </authorList>
    </citation>
    <scope>NUCLEOTIDE SEQUENCE</scope>
    <source>
        <tissue evidence="1">Skin</tissue>
    </source>
</reference>